<dbReference type="GO" id="GO:0005886">
    <property type="term" value="C:plasma membrane"/>
    <property type="evidence" value="ECO:0007669"/>
    <property type="project" value="TreeGrafter"/>
</dbReference>
<dbReference type="InterPro" id="IPR032823">
    <property type="entry name" value="BCA_ABC_TP_C"/>
</dbReference>
<dbReference type="AlphaFoldDB" id="A0A8J3NLI1"/>
<evidence type="ECO:0000313" key="6">
    <source>
        <dbReference type="EMBL" id="GIF82535.1"/>
    </source>
</evidence>
<dbReference type="InterPro" id="IPR051120">
    <property type="entry name" value="ABC_AA/LPS_Transport"/>
</dbReference>
<dbReference type="GO" id="GO:0016887">
    <property type="term" value="F:ATP hydrolysis activity"/>
    <property type="evidence" value="ECO:0007669"/>
    <property type="project" value="InterPro"/>
</dbReference>
<evidence type="ECO:0000256" key="4">
    <source>
        <dbReference type="SAM" id="MobiDB-lite"/>
    </source>
</evidence>
<protein>
    <submittedName>
        <fullName evidence="6">ABC transporter ATP-binding protein</fullName>
    </submittedName>
</protein>
<dbReference type="Gene3D" id="3.40.50.300">
    <property type="entry name" value="P-loop containing nucleotide triphosphate hydrolases"/>
    <property type="match status" value="1"/>
</dbReference>
<accession>A0A8J3NLI1</accession>
<keyword evidence="1" id="KW-0813">Transport</keyword>
<dbReference type="InterPro" id="IPR027417">
    <property type="entry name" value="P-loop_NTPase"/>
</dbReference>
<dbReference type="InterPro" id="IPR003593">
    <property type="entry name" value="AAA+_ATPase"/>
</dbReference>
<dbReference type="PROSITE" id="PS50893">
    <property type="entry name" value="ABC_TRANSPORTER_2"/>
    <property type="match status" value="1"/>
</dbReference>
<evidence type="ECO:0000256" key="1">
    <source>
        <dbReference type="ARBA" id="ARBA00022448"/>
    </source>
</evidence>
<dbReference type="SUPFAM" id="SSF52540">
    <property type="entry name" value="P-loop containing nucleoside triphosphate hydrolases"/>
    <property type="match status" value="1"/>
</dbReference>
<comment type="caution">
    <text evidence="6">The sequence shown here is derived from an EMBL/GenBank/DDBJ whole genome shotgun (WGS) entry which is preliminary data.</text>
</comment>
<dbReference type="CDD" id="cd03219">
    <property type="entry name" value="ABC_Mj1267_LivG_branched"/>
    <property type="match status" value="1"/>
</dbReference>
<dbReference type="PANTHER" id="PTHR45772:SF3">
    <property type="entry name" value="ABC TRANSPORTER ATP-BINDING PROTEIN"/>
    <property type="match status" value="1"/>
</dbReference>
<keyword evidence="7" id="KW-1185">Reference proteome</keyword>
<dbReference type="EMBL" id="BONF01000020">
    <property type="protein sequence ID" value="GIF82535.1"/>
    <property type="molecule type" value="Genomic_DNA"/>
</dbReference>
<feature type="region of interest" description="Disordered" evidence="4">
    <location>
        <begin position="1"/>
        <end position="28"/>
    </location>
</feature>
<evidence type="ECO:0000313" key="7">
    <source>
        <dbReference type="Proteomes" id="UP000601223"/>
    </source>
</evidence>
<organism evidence="6 7">
    <name type="scientific">Catellatospora bangladeshensis</name>
    <dbReference type="NCBI Taxonomy" id="310355"/>
    <lineage>
        <taxon>Bacteria</taxon>
        <taxon>Bacillati</taxon>
        <taxon>Actinomycetota</taxon>
        <taxon>Actinomycetes</taxon>
        <taxon>Micromonosporales</taxon>
        <taxon>Micromonosporaceae</taxon>
        <taxon>Catellatospora</taxon>
    </lineage>
</organism>
<dbReference type="Proteomes" id="UP000601223">
    <property type="component" value="Unassembled WGS sequence"/>
</dbReference>
<gene>
    <name evidence="6" type="ORF">Cba03nite_38840</name>
</gene>
<evidence type="ECO:0000256" key="2">
    <source>
        <dbReference type="ARBA" id="ARBA00022741"/>
    </source>
</evidence>
<dbReference type="SMART" id="SM00382">
    <property type="entry name" value="AAA"/>
    <property type="match status" value="1"/>
</dbReference>
<dbReference type="Pfam" id="PF12399">
    <property type="entry name" value="BCA_ABC_TP_C"/>
    <property type="match status" value="1"/>
</dbReference>
<feature type="domain" description="ABC transporter" evidence="5">
    <location>
        <begin position="34"/>
        <end position="277"/>
    </location>
</feature>
<dbReference type="PROSITE" id="PS00211">
    <property type="entry name" value="ABC_TRANSPORTER_1"/>
    <property type="match status" value="1"/>
</dbReference>
<dbReference type="GO" id="GO:0005524">
    <property type="term" value="F:ATP binding"/>
    <property type="evidence" value="ECO:0007669"/>
    <property type="project" value="UniProtKB-KW"/>
</dbReference>
<proteinExistence type="predicted"/>
<dbReference type="InterPro" id="IPR017871">
    <property type="entry name" value="ABC_transporter-like_CS"/>
</dbReference>
<reference evidence="6 7" key="1">
    <citation type="submission" date="2021-01" db="EMBL/GenBank/DDBJ databases">
        <title>Whole genome shotgun sequence of Catellatospora bangladeshensis NBRC 107357.</title>
        <authorList>
            <person name="Komaki H."/>
            <person name="Tamura T."/>
        </authorList>
    </citation>
    <scope>NUCLEOTIDE SEQUENCE [LARGE SCALE GENOMIC DNA]</scope>
    <source>
        <strain evidence="6 7">NBRC 107357</strain>
    </source>
</reference>
<evidence type="ECO:0000256" key="3">
    <source>
        <dbReference type="ARBA" id="ARBA00022840"/>
    </source>
</evidence>
<sequence>MDHPSPGLAEAVSLPEQRQGHGLGPAETQDEAVLATEGLTWRIGEVAIVDGVSLRLRAGEFLGVIGPNGAGKTSLFNLISGLRAVTAGRVLLHGADITALPPHRRARRGLGRTFQSSSVFGGLSVRENVRLAVQAQRGGSMALWRRASAYREVAERADECLATVGLAGRGEVLAGTLAHGEKRKLEIALLLAGEPSVLLLDEPMAGVSAEDVPELVEVIRGLTAHSDRSVLMVEHHMDVILGLADRLAVMHHGALLACDTPDAVMADATVQEAYLGEGL</sequence>
<name>A0A8J3NLI1_9ACTN</name>
<dbReference type="InterPro" id="IPR003439">
    <property type="entry name" value="ABC_transporter-like_ATP-bd"/>
</dbReference>
<dbReference type="PANTHER" id="PTHR45772">
    <property type="entry name" value="CONSERVED COMPONENT OF ABC TRANSPORTER FOR NATURAL AMINO ACIDS-RELATED"/>
    <property type="match status" value="1"/>
</dbReference>
<keyword evidence="3 6" id="KW-0067">ATP-binding</keyword>
<evidence type="ECO:0000259" key="5">
    <source>
        <dbReference type="PROSITE" id="PS50893"/>
    </source>
</evidence>
<keyword evidence="2" id="KW-0547">Nucleotide-binding</keyword>
<dbReference type="Pfam" id="PF00005">
    <property type="entry name" value="ABC_tran"/>
    <property type="match status" value="1"/>
</dbReference>